<comment type="caution">
    <text evidence="1">The sequence shown here is derived from an EMBL/GenBank/DDBJ whole genome shotgun (WGS) entry which is preliminary data.</text>
</comment>
<keyword evidence="2" id="KW-1185">Reference proteome</keyword>
<sequence length="267" mass="30695">MEGTLANPIFLMREETHPTTFMSLGRFGGRGHQSLRKQIIHTWQWEMTHHWQTDTSSKPPSGNRLQGCICMFSLLVGDRLGYLEWSGGAMFKFKKVGTGEDKMVKKTATEKQKKKKTDVQYDKTHRTRCSPSEVAKTYKDLGDQKRALVHEMGFGVLVENMSNYNFSNLIMMELVDSFHIPDSTIRTNVGKFKIDATKVGHAFGLNAQGRLYRHKVIKKQVTAAQYEVVESFRKKTLADLRDMVYTIPLDSEENITKFKRAFILYVQ</sequence>
<evidence type="ECO:0000313" key="2">
    <source>
        <dbReference type="Proteomes" id="UP001341840"/>
    </source>
</evidence>
<dbReference type="Proteomes" id="UP001341840">
    <property type="component" value="Unassembled WGS sequence"/>
</dbReference>
<proteinExistence type="predicted"/>
<dbReference type="EMBL" id="JASCZI010272299">
    <property type="protein sequence ID" value="MED6221538.1"/>
    <property type="molecule type" value="Genomic_DNA"/>
</dbReference>
<name>A0ABU6ZHV4_9FABA</name>
<accession>A0ABU6ZHV4</accession>
<gene>
    <name evidence="1" type="ORF">PIB30_055785</name>
</gene>
<reference evidence="1 2" key="1">
    <citation type="journal article" date="2023" name="Plants (Basel)">
        <title>Bridging the Gap: Combining Genomics and Transcriptomics Approaches to Understand Stylosanthes scabra, an Orphan Legume from the Brazilian Caatinga.</title>
        <authorList>
            <person name="Ferreira-Neto J.R.C."/>
            <person name="da Silva M.D."/>
            <person name="Binneck E."/>
            <person name="de Melo N.F."/>
            <person name="da Silva R.H."/>
            <person name="de Melo A.L.T.M."/>
            <person name="Pandolfi V."/>
            <person name="Bustamante F.O."/>
            <person name="Brasileiro-Vidal A.C."/>
            <person name="Benko-Iseppon A.M."/>
        </authorList>
    </citation>
    <scope>NUCLEOTIDE SEQUENCE [LARGE SCALE GENOMIC DNA]</scope>
    <source>
        <tissue evidence="1">Leaves</tissue>
    </source>
</reference>
<evidence type="ECO:0000313" key="1">
    <source>
        <dbReference type="EMBL" id="MED6221538.1"/>
    </source>
</evidence>
<protein>
    <submittedName>
        <fullName evidence="1">Uncharacterized protein</fullName>
    </submittedName>
</protein>
<organism evidence="1 2">
    <name type="scientific">Stylosanthes scabra</name>
    <dbReference type="NCBI Taxonomy" id="79078"/>
    <lineage>
        <taxon>Eukaryota</taxon>
        <taxon>Viridiplantae</taxon>
        <taxon>Streptophyta</taxon>
        <taxon>Embryophyta</taxon>
        <taxon>Tracheophyta</taxon>
        <taxon>Spermatophyta</taxon>
        <taxon>Magnoliopsida</taxon>
        <taxon>eudicotyledons</taxon>
        <taxon>Gunneridae</taxon>
        <taxon>Pentapetalae</taxon>
        <taxon>rosids</taxon>
        <taxon>fabids</taxon>
        <taxon>Fabales</taxon>
        <taxon>Fabaceae</taxon>
        <taxon>Papilionoideae</taxon>
        <taxon>50 kb inversion clade</taxon>
        <taxon>dalbergioids sensu lato</taxon>
        <taxon>Dalbergieae</taxon>
        <taxon>Pterocarpus clade</taxon>
        <taxon>Stylosanthes</taxon>
    </lineage>
</organism>